<dbReference type="SUPFAM" id="SSF64263">
    <property type="entry name" value="Prokaryotic ribosomal protein L17"/>
    <property type="match status" value="1"/>
</dbReference>
<evidence type="ECO:0000256" key="4">
    <source>
        <dbReference type="HAMAP-Rule" id="MF_01368"/>
    </source>
</evidence>
<dbReference type="PANTHER" id="PTHR14413:SF16">
    <property type="entry name" value="LARGE RIBOSOMAL SUBUNIT PROTEIN BL17M"/>
    <property type="match status" value="1"/>
</dbReference>
<evidence type="ECO:0000256" key="2">
    <source>
        <dbReference type="ARBA" id="ARBA00022980"/>
    </source>
</evidence>
<dbReference type="Pfam" id="PF01196">
    <property type="entry name" value="Ribosomal_L17"/>
    <property type="match status" value="1"/>
</dbReference>
<name>A0A6J4I313_9ACTN</name>
<protein>
    <recommendedName>
        <fullName evidence="4">Large ribosomal subunit protein bL17</fullName>
    </recommendedName>
</protein>
<dbReference type="GO" id="GO:0022625">
    <property type="term" value="C:cytosolic large ribosomal subunit"/>
    <property type="evidence" value="ECO:0007669"/>
    <property type="project" value="TreeGrafter"/>
</dbReference>
<evidence type="ECO:0000256" key="5">
    <source>
        <dbReference type="RuleBase" id="RU000660"/>
    </source>
</evidence>
<dbReference type="EMBL" id="CADCTB010000106">
    <property type="protein sequence ID" value="CAA9240856.1"/>
    <property type="molecule type" value="Genomic_DNA"/>
</dbReference>
<keyword evidence="2 4" id="KW-0689">Ribosomal protein</keyword>
<evidence type="ECO:0000313" key="6">
    <source>
        <dbReference type="EMBL" id="CAA9240856.1"/>
    </source>
</evidence>
<evidence type="ECO:0000256" key="1">
    <source>
        <dbReference type="ARBA" id="ARBA00008777"/>
    </source>
</evidence>
<sequence>MPGTPTKGRRFGGSASHQRLMFANMAASLFAAEGIVTTEAKAKALRPIAEKLITKARKGGVHNHRQVVSYIGDKDMAHKLFEEIAPRYEGRPGGYTRILKLGPRHGDNAPMARIELV</sequence>
<dbReference type="AlphaFoldDB" id="A0A6J4I313"/>
<organism evidence="6">
    <name type="scientific">uncultured Acidimicrobiales bacterium</name>
    <dbReference type="NCBI Taxonomy" id="310071"/>
    <lineage>
        <taxon>Bacteria</taxon>
        <taxon>Bacillati</taxon>
        <taxon>Actinomycetota</taxon>
        <taxon>Acidimicrobiia</taxon>
        <taxon>Acidimicrobiales</taxon>
        <taxon>environmental samples</taxon>
    </lineage>
</organism>
<dbReference type="InterPro" id="IPR000456">
    <property type="entry name" value="Ribosomal_bL17"/>
</dbReference>
<dbReference type="GO" id="GO:0003735">
    <property type="term" value="F:structural constituent of ribosome"/>
    <property type="evidence" value="ECO:0007669"/>
    <property type="project" value="InterPro"/>
</dbReference>
<proteinExistence type="inferred from homology"/>
<dbReference type="Gene3D" id="3.90.1030.10">
    <property type="entry name" value="Ribosomal protein L17"/>
    <property type="match status" value="1"/>
</dbReference>
<keyword evidence="3 4" id="KW-0687">Ribonucleoprotein</keyword>
<accession>A0A6J4I313</accession>
<reference evidence="6" key="1">
    <citation type="submission" date="2020-02" db="EMBL/GenBank/DDBJ databases">
        <authorList>
            <person name="Meier V. D."/>
        </authorList>
    </citation>
    <scope>NUCLEOTIDE SEQUENCE</scope>
    <source>
        <strain evidence="6">AVDCRST_MAG10</strain>
    </source>
</reference>
<dbReference type="GO" id="GO:0006412">
    <property type="term" value="P:translation"/>
    <property type="evidence" value="ECO:0007669"/>
    <property type="project" value="UniProtKB-UniRule"/>
</dbReference>
<dbReference type="NCBIfam" id="TIGR00059">
    <property type="entry name" value="L17"/>
    <property type="match status" value="1"/>
</dbReference>
<dbReference type="InterPro" id="IPR036373">
    <property type="entry name" value="Ribosomal_bL17_sf"/>
</dbReference>
<dbReference type="HAMAP" id="MF_01368">
    <property type="entry name" value="Ribosomal_bL17"/>
    <property type="match status" value="1"/>
</dbReference>
<dbReference type="InterPro" id="IPR047859">
    <property type="entry name" value="Ribosomal_bL17_CS"/>
</dbReference>
<gene>
    <name evidence="4" type="primary">rplQ</name>
    <name evidence="6" type="ORF">AVDCRST_MAG10-1770</name>
</gene>
<dbReference type="FunFam" id="3.90.1030.10:FF:000001">
    <property type="entry name" value="50S ribosomal protein L17"/>
    <property type="match status" value="1"/>
</dbReference>
<comment type="subunit">
    <text evidence="4">Part of the 50S ribosomal subunit. Contacts protein L32.</text>
</comment>
<dbReference type="PROSITE" id="PS01167">
    <property type="entry name" value="RIBOSOMAL_L17"/>
    <property type="match status" value="1"/>
</dbReference>
<dbReference type="PANTHER" id="PTHR14413">
    <property type="entry name" value="RIBOSOMAL PROTEIN L17"/>
    <property type="match status" value="1"/>
</dbReference>
<evidence type="ECO:0000256" key="3">
    <source>
        <dbReference type="ARBA" id="ARBA00023274"/>
    </source>
</evidence>
<comment type="similarity">
    <text evidence="1 4 5">Belongs to the bacterial ribosomal protein bL17 family.</text>
</comment>